<sequence length="221" mass="24024">MMARSVITIKKDILAKNDELADENRNRLKEAGILAMNLVSSPGAGKTSLLVKTLNDIGNKARFAVIEGDQETDNDAKKIEATGVPVTQINTISACHLDAAMMKKALDTLNLDSIDTLFIENVGNLVCPASYDLGEKIKVALMSVTEGEDKPLKYPKMFRVSSALIITKTDLLPYVDFDIAKATDYALKINPKLKVFKVSAKSGDGLLELYDFILSGANDLL</sequence>
<dbReference type="CDD" id="cd05390">
    <property type="entry name" value="HypB"/>
    <property type="match status" value="1"/>
</dbReference>
<dbReference type="InterPro" id="IPR004392">
    <property type="entry name" value="Hyd_mat_HypB"/>
</dbReference>
<dbReference type="InterPro" id="IPR003495">
    <property type="entry name" value="CobW/HypB/UreG_nucleotide-bd"/>
</dbReference>
<evidence type="ECO:0000256" key="3">
    <source>
        <dbReference type="ARBA" id="ARBA00022723"/>
    </source>
</evidence>
<protein>
    <submittedName>
        <fullName evidence="9">[NiFe] hydrogenase nickel incorporation-associated protein HypB</fullName>
    </submittedName>
</protein>
<dbReference type="PANTHER" id="PTHR30134">
    <property type="entry name" value="HYDROGENASE PROTEIN ASSEMBLY PROTEIN, NICKEL CHAPERONE"/>
    <property type="match status" value="1"/>
</dbReference>
<organism evidence="9">
    <name type="scientific">hydrothermal vent metagenome</name>
    <dbReference type="NCBI Taxonomy" id="652676"/>
    <lineage>
        <taxon>unclassified sequences</taxon>
        <taxon>metagenomes</taxon>
        <taxon>ecological metagenomes</taxon>
    </lineage>
</organism>
<dbReference type="GO" id="GO:0008270">
    <property type="term" value="F:zinc ion binding"/>
    <property type="evidence" value="ECO:0007669"/>
    <property type="project" value="TreeGrafter"/>
</dbReference>
<dbReference type="Gene3D" id="3.40.50.300">
    <property type="entry name" value="P-loop containing nucleotide triphosphate hydrolases"/>
    <property type="match status" value="1"/>
</dbReference>
<dbReference type="GO" id="GO:0005525">
    <property type="term" value="F:GTP binding"/>
    <property type="evidence" value="ECO:0007669"/>
    <property type="project" value="UniProtKB-KW"/>
</dbReference>
<keyword evidence="5" id="KW-0378">Hydrolase</keyword>
<evidence type="ECO:0000256" key="1">
    <source>
        <dbReference type="ARBA" id="ARBA00006211"/>
    </source>
</evidence>
<evidence type="ECO:0000313" key="9">
    <source>
        <dbReference type="EMBL" id="VAX18533.1"/>
    </source>
</evidence>
<dbReference type="PANTHER" id="PTHR30134:SF2">
    <property type="entry name" value="HYDROGENASE MATURATION FACTOR HYPB"/>
    <property type="match status" value="1"/>
</dbReference>
<evidence type="ECO:0000256" key="6">
    <source>
        <dbReference type="ARBA" id="ARBA00022833"/>
    </source>
</evidence>
<evidence type="ECO:0000256" key="4">
    <source>
        <dbReference type="ARBA" id="ARBA00022741"/>
    </source>
</evidence>
<accession>A0A3B1C1Q5</accession>
<dbReference type="GO" id="GO:0051604">
    <property type="term" value="P:protein maturation"/>
    <property type="evidence" value="ECO:0007669"/>
    <property type="project" value="InterPro"/>
</dbReference>
<dbReference type="EMBL" id="UOGC01000073">
    <property type="protein sequence ID" value="VAX18533.1"/>
    <property type="molecule type" value="Genomic_DNA"/>
</dbReference>
<reference evidence="9" key="1">
    <citation type="submission" date="2018-06" db="EMBL/GenBank/DDBJ databases">
        <authorList>
            <person name="Zhirakovskaya E."/>
        </authorList>
    </citation>
    <scope>NUCLEOTIDE SEQUENCE</scope>
</reference>
<name>A0A3B1C1Q5_9ZZZZ</name>
<dbReference type="AlphaFoldDB" id="A0A3B1C1Q5"/>
<evidence type="ECO:0000256" key="5">
    <source>
        <dbReference type="ARBA" id="ARBA00022801"/>
    </source>
</evidence>
<dbReference type="GO" id="GO:0003924">
    <property type="term" value="F:GTPase activity"/>
    <property type="evidence" value="ECO:0007669"/>
    <property type="project" value="InterPro"/>
</dbReference>
<keyword evidence="2" id="KW-0533">Nickel</keyword>
<dbReference type="InterPro" id="IPR027417">
    <property type="entry name" value="P-loop_NTPase"/>
</dbReference>
<evidence type="ECO:0000256" key="2">
    <source>
        <dbReference type="ARBA" id="ARBA00022596"/>
    </source>
</evidence>
<keyword evidence="3" id="KW-0479">Metal-binding</keyword>
<keyword evidence="7" id="KW-0342">GTP-binding</keyword>
<dbReference type="PIRSF" id="PIRSF005624">
    <property type="entry name" value="Ni-bind_GTPase"/>
    <property type="match status" value="1"/>
</dbReference>
<comment type="similarity">
    <text evidence="1">Belongs to the SIMIBI class G3E GTPase family. HypB/HupM subfamily.</text>
</comment>
<keyword evidence="6" id="KW-0862">Zinc</keyword>
<gene>
    <name evidence="9" type="ORF">MNBD_NITROSPINAE01-1174</name>
</gene>
<dbReference type="SUPFAM" id="SSF52540">
    <property type="entry name" value="P-loop containing nucleoside triphosphate hydrolases"/>
    <property type="match status" value="1"/>
</dbReference>
<proteinExistence type="inferred from homology"/>
<evidence type="ECO:0000256" key="7">
    <source>
        <dbReference type="ARBA" id="ARBA00023134"/>
    </source>
</evidence>
<keyword evidence="4" id="KW-0547">Nucleotide-binding</keyword>
<evidence type="ECO:0000259" key="8">
    <source>
        <dbReference type="Pfam" id="PF02492"/>
    </source>
</evidence>
<dbReference type="Pfam" id="PF02492">
    <property type="entry name" value="cobW"/>
    <property type="match status" value="1"/>
</dbReference>
<dbReference type="GO" id="GO:0016151">
    <property type="term" value="F:nickel cation binding"/>
    <property type="evidence" value="ECO:0007669"/>
    <property type="project" value="InterPro"/>
</dbReference>
<dbReference type="NCBIfam" id="TIGR00073">
    <property type="entry name" value="hypB"/>
    <property type="match status" value="1"/>
</dbReference>
<feature type="domain" description="CobW/HypB/UreG nucleotide-binding" evidence="8">
    <location>
        <begin position="36"/>
        <end position="196"/>
    </location>
</feature>